<dbReference type="InterPro" id="IPR038273">
    <property type="entry name" value="Ndc80_sf"/>
</dbReference>
<keyword evidence="7 8" id="KW-0137">Centromere</keyword>
<evidence type="ECO:0000259" key="11">
    <source>
        <dbReference type="Pfam" id="PF03801"/>
    </source>
</evidence>
<dbReference type="PANTHER" id="PTHR46681:SF1">
    <property type="entry name" value="KINETOCHORE PROTEIN NDC80 HOMOLOG"/>
    <property type="match status" value="1"/>
</dbReference>
<keyword evidence="8" id="KW-0539">Nucleus</keyword>
<feature type="domain" description="Kinetochore protein Ndc80 CH" evidence="11">
    <location>
        <begin position="58"/>
        <end position="159"/>
    </location>
</feature>
<gene>
    <name evidence="12" type="ORF">RJT34_13349</name>
</gene>
<evidence type="ECO:0000256" key="3">
    <source>
        <dbReference type="ARBA" id="ARBA00022618"/>
    </source>
</evidence>
<dbReference type="Pfam" id="PF03801">
    <property type="entry name" value="Ndc80_HEC"/>
    <property type="match status" value="1"/>
</dbReference>
<keyword evidence="4 8" id="KW-0498">Mitosis</keyword>
<evidence type="ECO:0000256" key="9">
    <source>
        <dbReference type="SAM" id="Coils"/>
    </source>
</evidence>
<keyword evidence="8" id="KW-0995">Kinetochore</keyword>
<reference evidence="12 13" key="1">
    <citation type="submission" date="2024-01" db="EMBL/GenBank/DDBJ databases">
        <title>The genomes of 5 underutilized Papilionoideae crops provide insights into root nodulation and disease resistance.</title>
        <authorList>
            <person name="Yuan L."/>
        </authorList>
    </citation>
    <scope>NUCLEOTIDE SEQUENCE [LARGE SCALE GENOMIC DNA]</scope>
    <source>
        <strain evidence="12">LY-2023</strain>
        <tissue evidence="12">Leaf</tissue>
    </source>
</reference>
<comment type="subcellular location">
    <subcellularLocation>
        <location evidence="8">Chromosome</location>
        <location evidence="8">Centromere</location>
        <location evidence="8">Kinetochore</location>
    </subcellularLocation>
    <subcellularLocation>
        <location evidence="8">Nucleus</location>
    </subcellularLocation>
</comment>
<comment type="similarity">
    <text evidence="1 8">Belongs to the NDC80/HEC1 family.</text>
</comment>
<feature type="compositionally biased region" description="Low complexity" evidence="10">
    <location>
        <begin position="36"/>
        <end position="47"/>
    </location>
</feature>
<proteinExistence type="inferred from homology"/>
<evidence type="ECO:0000256" key="5">
    <source>
        <dbReference type="ARBA" id="ARBA00023054"/>
    </source>
</evidence>
<keyword evidence="3 8" id="KW-0132">Cell division</keyword>
<keyword evidence="6 8" id="KW-0131">Cell cycle</keyword>
<evidence type="ECO:0000256" key="6">
    <source>
        <dbReference type="ARBA" id="ARBA00023306"/>
    </source>
</evidence>
<keyword evidence="13" id="KW-1185">Reference proteome</keyword>
<evidence type="ECO:0000256" key="4">
    <source>
        <dbReference type="ARBA" id="ARBA00022776"/>
    </source>
</evidence>
<evidence type="ECO:0000256" key="1">
    <source>
        <dbReference type="ARBA" id="ARBA00007050"/>
    </source>
</evidence>
<dbReference type="Proteomes" id="UP001359559">
    <property type="component" value="Unassembled WGS sequence"/>
</dbReference>
<dbReference type="GO" id="GO:0031262">
    <property type="term" value="C:Ndc80 complex"/>
    <property type="evidence" value="ECO:0007669"/>
    <property type="project" value="UniProtKB-UniRule"/>
</dbReference>
<dbReference type="GO" id="GO:0051301">
    <property type="term" value="P:cell division"/>
    <property type="evidence" value="ECO:0007669"/>
    <property type="project" value="UniProtKB-UniRule"/>
</dbReference>
<evidence type="ECO:0000256" key="7">
    <source>
        <dbReference type="ARBA" id="ARBA00023328"/>
    </source>
</evidence>
<evidence type="ECO:0000313" key="13">
    <source>
        <dbReference type="Proteomes" id="UP001359559"/>
    </source>
</evidence>
<keyword evidence="2 8" id="KW-0158">Chromosome</keyword>
<feature type="coiled-coil region" evidence="9">
    <location>
        <begin position="431"/>
        <end position="465"/>
    </location>
</feature>
<dbReference type="InterPro" id="IPR055307">
    <property type="entry name" value="NDC80_plants"/>
</dbReference>
<comment type="function">
    <text evidence="8">Acts as a component of the essential kinetochore-associated NDC80 complex, which is required for chromosome segregation and spindle checkpoint activity.</text>
</comment>
<protein>
    <recommendedName>
        <fullName evidence="8">Kinetochore protein NDC80</fullName>
    </recommendedName>
</protein>
<feature type="region of interest" description="Disordered" evidence="10">
    <location>
        <begin position="1"/>
        <end position="47"/>
    </location>
</feature>
<feature type="coiled-coil region" evidence="9">
    <location>
        <begin position="206"/>
        <end position="330"/>
    </location>
</feature>
<dbReference type="GO" id="GO:0005634">
    <property type="term" value="C:nucleus"/>
    <property type="evidence" value="ECO:0007669"/>
    <property type="project" value="UniProtKB-SubCell"/>
</dbReference>
<feature type="compositionally biased region" description="Basic and acidic residues" evidence="10">
    <location>
        <begin position="23"/>
        <end position="35"/>
    </location>
</feature>
<name>A0AAN9JQG9_CLITE</name>
<keyword evidence="5 9" id="KW-0175">Coiled coil</keyword>
<evidence type="ECO:0000256" key="8">
    <source>
        <dbReference type="RuleBase" id="RU368072"/>
    </source>
</evidence>
<sequence>MRPTARRQTKDPFNPPPPPTPVDFHHRQYPSRDSDASFASSRPSSVGVGVRTTNLDFYKERSFQQAAVATINSFLSSQNFPITFRTTVPTGKDITETLKFLASIVNFPISKLEDDLPLLLKRLSCPFKLNKSMFKSAAPHQWPLFVALIHWLVQICKFHLHLSTSPKHHHAFYQNTIESYINYIEGNDDVVDELDNNFRDKIHHEKLISEEKLNAAKQNVANLEAELEGLRSAPSRKEELEKEKGELEGDVKKFHKIIEELTSRIEQAERVLAEKEKRLEAKVAEKEKICEENEDLKRREQMQTFNARDVERMRRELQAVERGTAEAELARNTWEEKSWEIDTNLSHKIKDLEVLALDCNQALRRLKIANEIQYQLNPKGTTPAEIMGIDHKLMLKPALNSYVNEIKKGSMAKLEESISYQQKSSENAVRLEAKRNQLTAVQSRIEVMEAKMNMLRKETQEYTNRCSAEAKKMLEDVQVADHNLDITEREAADVLKTSELKLREAIRQSEEEIQLRAHELFQLIDSVSKYKEYAGSKISEMRRDLSETAAAVSDAYKGPIP</sequence>
<evidence type="ECO:0000256" key="10">
    <source>
        <dbReference type="SAM" id="MobiDB-lite"/>
    </source>
</evidence>
<dbReference type="PANTHER" id="PTHR46681">
    <property type="entry name" value="KINETOCHORE PROTEIN NDC80 HOMOLOG"/>
    <property type="match status" value="1"/>
</dbReference>
<accession>A0AAN9JQG9</accession>
<dbReference type="AlphaFoldDB" id="A0AAN9JQG9"/>
<organism evidence="12 13">
    <name type="scientific">Clitoria ternatea</name>
    <name type="common">Butterfly pea</name>
    <dbReference type="NCBI Taxonomy" id="43366"/>
    <lineage>
        <taxon>Eukaryota</taxon>
        <taxon>Viridiplantae</taxon>
        <taxon>Streptophyta</taxon>
        <taxon>Embryophyta</taxon>
        <taxon>Tracheophyta</taxon>
        <taxon>Spermatophyta</taxon>
        <taxon>Magnoliopsida</taxon>
        <taxon>eudicotyledons</taxon>
        <taxon>Gunneridae</taxon>
        <taxon>Pentapetalae</taxon>
        <taxon>rosids</taxon>
        <taxon>fabids</taxon>
        <taxon>Fabales</taxon>
        <taxon>Fabaceae</taxon>
        <taxon>Papilionoideae</taxon>
        <taxon>50 kb inversion clade</taxon>
        <taxon>NPAAA clade</taxon>
        <taxon>indigoferoid/millettioid clade</taxon>
        <taxon>Phaseoleae</taxon>
        <taxon>Clitoria</taxon>
    </lineage>
</organism>
<comment type="subunit">
    <text evidence="8">Component of the NDC80 complex.</text>
</comment>
<evidence type="ECO:0000256" key="2">
    <source>
        <dbReference type="ARBA" id="ARBA00022454"/>
    </source>
</evidence>
<dbReference type="InterPro" id="IPR055260">
    <property type="entry name" value="Ndc80_CH"/>
</dbReference>
<dbReference type="Gene3D" id="1.10.418.30">
    <property type="entry name" value="Ncd80 complex, Ncd80 subunit"/>
    <property type="match status" value="1"/>
</dbReference>
<comment type="caution">
    <text evidence="12">The sequence shown here is derived from an EMBL/GenBank/DDBJ whole genome shotgun (WGS) entry which is preliminary data.</text>
</comment>
<dbReference type="GO" id="GO:0051315">
    <property type="term" value="P:attachment of mitotic spindle microtubules to kinetochore"/>
    <property type="evidence" value="ECO:0007669"/>
    <property type="project" value="UniProtKB-UniRule"/>
</dbReference>
<dbReference type="EMBL" id="JAYKXN010000003">
    <property type="protein sequence ID" value="KAK7302459.1"/>
    <property type="molecule type" value="Genomic_DNA"/>
</dbReference>
<evidence type="ECO:0000313" key="12">
    <source>
        <dbReference type="EMBL" id="KAK7302459.1"/>
    </source>
</evidence>